<organism evidence="3">
    <name type="scientific">Candidatus Methanophaga sp. ANME-1 ERB7</name>
    <dbReference type="NCBI Taxonomy" id="2759913"/>
    <lineage>
        <taxon>Archaea</taxon>
        <taxon>Methanobacteriati</taxon>
        <taxon>Methanobacteriota</taxon>
        <taxon>Stenosarchaea group</taxon>
        <taxon>Methanomicrobia</taxon>
        <taxon>Candidatus Methanophagales</taxon>
        <taxon>Candidatus Methanophagaceae</taxon>
        <taxon>Candidatus Methanophaga</taxon>
    </lineage>
</organism>
<dbReference type="Pfam" id="PF02001">
    <property type="entry name" value="DUF134"/>
    <property type="match status" value="1"/>
</dbReference>
<dbReference type="Gene3D" id="1.10.260.40">
    <property type="entry name" value="lambda repressor-like DNA-binding domains"/>
    <property type="match status" value="1"/>
</dbReference>
<dbReference type="PANTHER" id="PTHR37478:SF2">
    <property type="entry name" value="UPF0251 PROTEIN TK0562"/>
    <property type="match status" value="1"/>
</dbReference>
<evidence type="ECO:0000256" key="2">
    <source>
        <dbReference type="HAMAP-Rule" id="MF_00674"/>
    </source>
</evidence>
<dbReference type="PANTHER" id="PTHR37478">
    <property type="match status" value="1"/>
</dbReference>
<dbReference type="HAMAP" id="MF_00674">
    <property type="entry name" value="UPF0251"/>
    <property type="match status" value="1"/>
</dbReference>
<dbReference type="EMBL" id="MT631599">
    <property type="protein sequence ID" value="QNO54964.1"/>
    <property type="molecule type" value="Genomic_DNA"/>
</dbReference>
<reference evidence="3" key="1">
    <citation type="submission" date="2020-06" db="EMBL/GenBank/DDBJ databases">
        <title>Unique genomic features of the anaerobic methanotrophic archaea.</title>
        <authorList>
            <person name="Chadwick G.L."/>
            <person name="Skennerton C.T."/>
            <person name="Laso-Perez R."/>
            <person name="Leu A.O."/>
            <person name="Speth D.R."/>
            <person name="Yu H."/>
            <person name="Morgan-Lang C."/>
            <person name="Hatzenpichler R."/>
            <person name="Goudeau D."/>
            <person name="Malmstrom R."/>
            <person name="Brazelton W.J."/>
            <person name="Woyke T."/>
            <person name="Hallam S.J."/>
            <person name="Tyson G.W."/>
            <person name="Wegener G."/>
            <person name="Boetius A."/>
            <person name="Orphan V."/>
        </authorList>
    </citation>
    <scope>NUCLEOTIDE SEQUENCE</scope>
</reference>
<gene>
    <name evidence="3" type="ORF">MCEIKFBD_00025</name>
</gene>
<sequence>MNIYSYMPGRRQCRCVGVKPNFLLFEPRRGESTPNPEVCERLILKVEELESIRLKDHQRLSQEEAAKKMGVSQPTFHRIVSEAHRKIAEAFVEGKAIRIEGGNYVILSANNETHVPLPKVSPGWKRGRHGRG</sequence>
<dbReference type="CDD" id="cd00093">
    <property type="entry name" value="HTH_XRE"/>
    <property type="match status" value="1"/>
</dbReference>
<accession>A0A7G9Z3Y0</accession>
<dbReference type="GO" id="GO:0003677">
    <property type="term" value="F:DNA binding"/>
    <property type="evidence" value="ECO:0007669"/>
    <property type="project" value="InterPro"/>
</dbReference>
<dbReference type="AlphaFoldDB" id="A0A7G9Z3Y0"/>
<dbReference type="InterPro" id="IPR002852">
    <property type="entry name" value="UPF0251"/>
</dbReference>
<comment type="similarity">
    <text evidence="1 2">Belongs to the UPF0251 family.</text>
</comment>
<protein>
    <recommendedName>
        <fullName evidence="2">UPF0251 protein MCEIKFBD_00025</fullName>
    </recommendedName>
</protein>
<proteinExistence type="inferred from homology"/>
<evidence type="ECO:0000256" key="1">
    <source>
        <dbReference type="ARBA" id="ARBA00009350"/>
    </source>
</evidence>
<dbReference type="InterPro" id="IPR010982">
    <property type="entry name" value="Lambda_DNA-bd_dom_sf"/>
</dbReference>
<evidence type="ECO:0000313" key="3">
    <source>
        <dbReference type="EMBL" id="QNO54964.1"/>
    </source>
</evidence>
<name>A0A7G9Z3Y0_9EURY</name>
<dbReference type="InterPro" id="IPR001387">
    <property type="entry name" value="Cro/C1-type_HTH"/>
</dbReference>